<proteinExistence type="predicted"/>
<name>A0A2N6UJR9_9FIRM</name>
<sequence length="248" mass="28989">MNDLLYISHPQLNKIDSKIIKTKSEGKNTKIILDRSIFMPTSPFLLDENPRISGNEVSHIRFINGNLIHTINNKIKSSSVKLSFDKDIRLKNMDYNTAFFIFKSLFLKYYNNKDLTLRIKDNYSQIKVSNFYENFSIDDFLRLFNKLIDLGLKINKDRDFVEIKGFDKDFNSGVYHNNTKYLQGIFVLSVEKIDETLLIDFITGSDYKNFTKNNIKVISEIKNISFSEINTSDKLRKIISTIQKSTYI</sequence>
<comment type="caution">
    <text evidence="1">The sequence shown here is derived from an EMBL/GenBank/DDBJ whole genome shotgun (WGS) entry which is preliminary data.</text>
</comment>
<reference evidence="1 2" key="1">
    <citation type="submission" date="2017-09" db="EMBL/GenBank/DDBJ databases">
        <title>Bacterial strain isolated from the female urinary microbiota.</title>
        <authorList>
            <person name="Thomas-White K."/>
            <person name="Kumar N."/>
            <person name="Forster S."/>
            <person name="Putonti C."/>
            <person name="Lawley T."/>
            <person name="Wolfe A.J."/>
        </authorList>
    </citation>
    <scope>NUCLEOTIDE SEQUENCE [LARGE SCALE GENOMIC DNA]</scope>
    <source>
        <strain evidence="1 2">UMB0204</strain>
    </source>
</reference>
<evidence type="ECO:0000313" key="1">
    <source>
        <dbReference type="EMBL" id="PMC81914.1"/>
    </source>
</evidence>
<dbReference type="InterPro" id="IPR018163">
    <property type="entry name" value="Thr/Ala-tRNA-synth_IIc_edit"/>
</dbReference>
<dbReference type="GO" id="GO:0000166">
    <property type="term" value="F:nucleotide binding"/>
    <property type="evidence" value="ECO:0007669"/>
    <property type="project" value="InterPro"/>
</dbReference>
<dbReference type="Proteomes" id="UP000235658">
    <property type="component" value="Unassembled WGS sequence"/>
</dbReference>
<organism evidence="1 2">
    <name type="scientific">Anaerococcus hydrogenalis</name>
    <dbReference type="NCBI Taxonomy" id="33029"/>
    <lineage>
        <taxon>Bacteria</taxon>
        <taxon>Bacillati</taxon>
        <taxon>Bacillota</taxon>
        <taxon>Tissierellia</taxon>
        <taxon>Tissierellales</taxon>
        <taxon>Peptoniphilaceae</taxon>
        <taxon>Anaerococcus</taxon>
    </lineage>
</organism>
<dbReference type="Gene3D" id="2.40.30.130">
    <property type="match status" value="1"/>
</dbReference>
<evidence type="ECO:0000313" key="2">
    <source>
        <dbReference type="Proteomes" id="UP000235658"/>
    </source>
</evidence>
<dbReference type="EMBL" id="PNHP01000002">
    <property type="protein sequence ID" value="PMC81914.1"/>
    <property type="molecule type" value="Genomic_DNA"/>
</dbReference>
<dbReference type="AlphaFoldDB" id="A0A2N6UJR9"/>
<accession>A0A2N6UJR9</accession>
<dbReference type="GeneID" id="84578333"/>
<protein>
    <submittedName>
        <fullName evidence="1">Uncharacterized protein</fullName>
    </submittedName>
</protein>
<dbReference type="RefSeq" id="WP_102197856.1">
    <property type="nucleotide sequence ID" value="NZ_PNHP01000002.1"/>
</dbReference>
<dbReference type="SUPFAM" id="SSF55186">
    <property type="entry name" value="ThrRS/AlaRS common domain"/>
    <property type="match status" value="1"/>
</dbReference>
<gene>
    <name evidence="1" type="ORF">CJ192_03965</name>
</gene>